<accession>A0A1C0YUG8</accession>
<protein>
    <submittedName>
        <fullName evidence="1">Uncharacterized protein</fullName>
    </submittedName>
</protein>
<organism evidence="1 2">
    <name type="scientific">Caryophanon latum</name>
    <dbReference type="NCBI Taxonomy" id="33977"/>
    <lineage>
        <taxon>Bacteria</taxon>
        <taxon>Bacillati</taxon>
        <taxon>Bacillota</taxon>
        <taxon>Bacilli</taxon>
        <taxon>Bacillales</taxon>
        <taxon>Caryophanaceae</taxon>
        <taxon>Caryophanon</taxon>
    </lineage>
</organism>
<dbReference type="RefSeq" id="WP_066464209.1">
    <property type="nucleotide sequence ID" value="NZ_MATO01000034.1"/>
</dbReference>
<comment type="caution">
    <text evidence="1">The sequence shown here is derived from an EMBL/GenBank/DDBJ whole genome shotgun (WGS) entry which is preliminary data.</text>
</comment>
<gene>
    <name evidence="1" type="ORF">A6K76_01750</name>
</gene>
<name>A0A1C0YUG8_9BACL</name>
<dbReference type="Proteomes" id="UP000093482">
    <property type="component" value="Unassembled WGS sequence"/>
</dbReference>
<sequence length="127" mass="14700">MNEFNFEKIVAKNVRDYIEAVGKSHKWVYERSGIPKATFYNLLKGEGDINKNIPKLNKLFRIDDPFYFYNENIQLPRTLDEIESDSIEVYAAASFAGSDSKEFKESMQILEDVINMIHILKTAKEIG</sequence>
<dbReference type="AlphaFoldDB" id="A0A1C0YUG8"/>
<proteinExistence type="predicted"/>
<dbReference type="EMBL" id="MATO01000034">
    <property type="protein sequence ID" value="OCS90799.1"/>
    <property type="molecule type" value="Genomic_DNA"/>
</dbReference>
<evidence type="ECO:0000313" key="2">
    <source>
        <dbReference type="Proteomes" id="UP000093482"/>
    </source>
</evidence>
<evidence type="ECO:0000313" key="1">
    <source>
        <dbReference type="EMBL" id="OCS90799.1"/>
    </source>
</evidence>
<dbReference type="OrthoDB" id="2354296at2"/>
<reference evidence="1 2" key="1">
    <citation type="submission" date="2016-07" db="EMBL/GenBank/DDBJ databases">
        <title>Caryophanon latum genome sequencing.</title>
        <authorList>
            <person name="Verma A."/>
            <person name="Pal Y."/>
            <person name="Krishnamurthi S."/>
        </authorList>
    </citation>
    <scope>NUCLEOTIDE SEQUENCE [LARGE SCALE GENOMIC DNA]</scope>
    <source>
        <strain evidence="1 2">DSM 14151</strain>
    </source>
</reference>
<keyword evidence="2" id="KW-1185">Reference proteome</keyword>